<evidence type="ECO:0000313" key="1">
    <source>
        <dbReference type="EMBL" id="KAL3574770.1"/>
    </source>
</evidence>
<dbReference type="EMBL" id="RCHU02000012">
    <property type="protein sequence ID" value="KAL3574770.1"/>
    <property type="molecule type" value="Genomic_DNA"/>
</dbReference>
<organism evidence="1 2">
    <name type="scientific">Populus alba</name>
    <name type="common">White poplar</name>
    <dbReference type="NCBI Taxonomy" id="43335"/>
    <lineage>
        <taxon>Eukaryota</taxon>
        <taxon>Viridiplantae</taxon>
        <taxon>Streptophyta</taxon>
        <taxon>Embryophyta</taxon>
        <taxon>Tracheophyta</taxon>
        <taxon>Spermatophyta</taxon>
        <taxon>Magnoliopsida</taxon>
        <taxon>eudicotyledons</taxon>
        <taxon>Gunneridae</taxon>
        <taxon>Pentapetalae</taxon>
        <taxon>rosids</taxon>
        <taxon>fabids</taxon>
        <taxon>Malpighiales</taxon>
        <taxon>Salicaceae</taxon>
        <taxon>Saliceae</taxon>
        <taxon>Populus</taxon>
    </lineage>
</organism>
<evidence type="ECO:0000313" key="2">
    <source>
        <dbReference type="Proteomes" id="UP000309997"/>
    </source>
</evidence>
<sequence>MAKLLASSSSSTVSTILLLASAFNILDLKPGPPSERNFGLFQPDMTPVYDIGILRPKAKSSIPTSPAPVSPRPGGPKEKIWCLPKTGADVEALQRNIDYVCGLEAEYCKPIQEGGECFLPNTVKAHAAFAMNAYYQGTEKNGYDCDFEQTAAISNVDPNWQQLLPSIFIEQGSVRNDSLSGNDSVGEDDDDDDWEGVESTELDEMFSAATAFVAATAADRNSLKVSSDLQLQLYGYYKIATEGPCTSPPPSALKMTARAKWQAWQKLGAMPPEDAMQEYIDIVTELYPTWASGSTVKSKGRDGDGQSTDGKGPMGPVFSTFVYEEESETELKMDAIHAFAREGEVNNLLKCIDSGVSVNLRDSEGRTPLHWAVDRGHLDIAEELVGKNADINAKDNEGQTPLHYATVCEREAIAEYLVKQNANTYAKDNDGQSARDLCESDWPFLRGVAS</sequence>
<name>A0ACC4B8D2_POPAL</name>
<keyword evidence="2" id="KW-1185">Reference proteome</keyword>
<comment type="caution">
    <text evidence="1">The sequence shown here is derived from an EMBL/GenBank/DDBJ whole genome shotgun (WGS) entry which is preliminary data.</text>
</comment>
<accession>A0ACC4B8D2</accession>
<gene>
    <name evidence="1" type="ORF">D5086_022871</name>
</gene>
<proteinExistence type="predicted"/>
<reference evidence="1 2" key="1">
    <citation type="journal article" date="2024" name="Plant Biotechnol. J.">
        <title>Genome and CRISPR/Cas9 system of a widespread forest tree (Populus alba) in the world.</title>
        <authorList>
            <person name="Liu Y.J."/>
            <person name="Jiang P.F."/>
            <person name="Han X.M."/>
            <person name="Li X.Y."/>
            <person name="Wang H.M."/>
            <person name="Wang Y.J."/>
            <person name="Wang X.X."/>
            <person name="Zeng Q.Y."/>
        </authorList>
    </citation>
    <scope>NUCLEOTIDE SEQUENCE [LARGE SCALE GENOMIC DNA]</scope>
    <source>
        <strain evidence="2">cv. PAL-ZL1</strain>
    </source>
</reference>
<dbReference type="Proteomes" id="UP000309997">
    <property type="component" value="Unassembled WGS sequence"/>
</dbReference>
<protein>
    <submittedName>
        <fullName evidence="1">Uncharacterized protein</fullName>
    </submittedName>
</protein>